<dbReference type="PANTHER" id="PTHR22966:SF58">
    <property type="entry name" value="CYSTEINE DIOXYGENASE"/>
    <property type="match status" value="1"/>
</dbReference>
<dbReference type="EC" id="1.13.11.20" evidence="3"/>
<gene>
    <name evidence="9" type="ORF">U9M48_037556</name>
</gene>
<sequence length="656" mass="71656">MKVDRAGPTTAAKRRRVSGAVRTRERGGVTRRRVQADSHAGAASLQRLFQACRHIFRDPGTVPAPDHVHLLRALLDRMRPEDVGLSPDLKFFSSTSVAAHQGRTPTITHTTIYKCPNFSMVILFLPRNAVIPLHNHPGMTVFSKLLLGKMHIKSYDWADPHQLPDPSASSCSCSSSSSEDDNHQLRLARLGVDDVFTAPCDTSVLYPTTGGNMHRFTAIDPCAIIDILGPPYSIEEDRDCTYYTDDIPYTHHRHHHPTADGVGGLAGVEQDEGRLAWLKEIDMPAELKMRSVHYGGPPISDNRASPPRTTPPPSFPSFLPSARATGDRSMKLDRAAVEEHVQVPAGAAAAKRRPTPVLPEPPAAASGPAVRAGVARRGQRSRRRRVQADNHAGAPAPAVQRLFQACRHVFRGPGTVPAPDHVHLLRALLDRMRPEDVGLSPDLKFFRATDAALGVPTITHTTIYKCPNFSMVILFLPRNAVIPLHNHPGMTVFSKLVLGKMHVKSYDWVDPDQLLPDPSSSSSSGSSSSCSSSSSDDTNQLRLAKLVVDDVFTAPCDTSVLYPTTGGNMHRFTAIEPCAIIDILGPPYSIEEDRDCTYYTDDIPYTHHRQPNGSVGGLTGAKQEEGLRLAWLKEIDMPAELKMCSVPYGGPPISDK</sequence>
<evidence type="ECO:0000256" key="1">
    <source>
        <dbReference type="ARBA" id="ARBA00001954"/>
    </source>
</evidence>
<dbReference type="AlphaFoldDB" id="A0AAQ3ULG5"/>
<keyword evidence="5" id="KW-0560">Oxidoreductase</keyword>
<feature type="region of interest" description="Disordered" evidence="8">
    <location>
        <begin position="345"/>
        <end position="395"/>
    </location>
</feature>
<reference evidence="9 10" key="1">
    <citation type="submission" date="2024-02" db="EMBL/GenBank/DDBJ databases">
        <title>High-quality chromosome-scale genome assembly of Pensacola bahiagrass (Paspalum notatum Flugge var. saurae).</title>
        <authorList>
            <person name="Vega J.M."/>
            <person name="Podio M."/>
            <person name="Orjuela J."/>
            <person name="Siena L.A."/>
            <person name="Pessino S.C."/>
            <person name="Combes M.C."/>
            <person name="Mariac C."/>
            <person name="Albertini E."/>
            <person name="Pupilli F."/>
            <person name="Ortiz J.P.A."/>
            <person name="Leblanc O."/>
        </authorList>
    </citation>
    <scope>NUCLEOTIDE SEQUENCE [LARGE SCALE GENOMIC DNA]</scope>
    <source>
        <strain evidence="9">R1</strain>
        <tissue evidence="9">Leaf</tissue>
    </source>
</reference>
<proteinExistence type="inferred from homology"/>
<evidence type="ECO:0000313" key="9">
    <source>
        <dbReference type="EMBL" id="WVZ91374.1"/>
    </source>
</evidence>
<keyword evidence="4" id="KW-0479">Metal-binding</keyword>
<dbReference type="GO" id="GO:0070483">
    <property type="term" value="P:detection of hypoxia"/>
    <property type="evidence" value="ECO:0007669"/>
    <property type="project" value="UniProtKB-ARBA"/>
</dbReference>
<comment type="cofactor">
    <cofactor evidence="1">
        <name>Fe(2+)</name>
        <dbReference type="ChEBI" id="CHEBI:29033"/>
    </cofactor>
</comment>
<dbReference type="InterPro" id="IPR011051">
    <property type="entry name" value="RmlC_Cupin_sf"/>
</dbReference>
<dbReference type="PANTHER" id="PTHR22966">
    <property type="entry name" value="2-AMINOETHANETHIOL DIOXYGENASE"/>
    <property type="match status" value="1"/>
</dbReference>
<keyword evidence="6" id="KW-0408">Iron</keyword>
<dbReference type="Proteomes" id="UP001341281">
    <property type="component" value="Chromosome 08"/>
</dbReference>
<comment type="similarity">
    <text evidence="2">Belongs to the cysteine dioxygenase family.</text>
</comment>
<protein>
    <recommendedName>
        <fullName evidence="3">cysteine dioxygenase</fullName>
        <ecNumber evidence="3">1.13.11.20</ecNumber>
    </recommendedName>
</protein>
<feature type="compositionally biased region" description="Low complexity" evidence="8">
    <location>
        <begin position="519"/>
        <end position="535"/>
    </location>
</feature>
<comment type="catalytic activity">
    <reaction evidence="7">
        <text>L-cysteine + O2 = 3-sulfino-L-alanine + H(+)</text>
        <dbReference type="Rhea" id="RHEA:20441"/>
        <dbReference type="ChEBI" id="CHEBI:15378"/>
        <dbReference type="ChEBI" id="CHEBI:15379"/>
        <dbReference type="ChEBI" id="CHEBI:35235"/>
        <dbReference type="ChEBI" id="CHEBI:61085"/>
        <dbReference type="EC" id="1.13.11.20"/>
    </reaction>
    <physiologicalReaction direction="left-to-right" evidence="7">
        <dbReference type="Rhea" id="RHEA:20442"/>
    </physiologicalReaction>
</comment>
<dbReference type="Pfam" id="PF07847">
    <property type="entry name" value="PCO_ADO"/>
    <property type="match status" value="2"/>
</dbReference>
<organism evidence="9 10">
    <name type="scientific">Paspalum notatum var. saurae</name>
    <dbReference type="NCBI Taxonomy" id="547442"/>
    <lineage>
        <taxon>Eukaryota</taxon>
        <taxon>Viridiplantae</taxon>
        <taxon>Streptophyta</taxon>
        <taxon>Embryophyta</taxon>
        <taxon>Tracheophyta</taxon>
        <taxon>Spermatophyta</taxon>
        <taxon>Magnoliopsida</taxon>
        <taxon>Liliopsida</taxon>
        <taxon>Poales</taxon>
        <taxon>Poaceae</taxon>
        <taxon>PACMAD clade</taxon>
        <taxon>Panicoideae</taxon>
        <taxon>Andropogonodae</taxon>
        <taxon>Paspaleae</taxon>
        <taxon>Paspalinae</taxon>
        <taxon>Paspalum</taxon>
    </lineage>
</organism>
<dbReference type="InterPro" id="IPR012864">
    <property type="entry name" value="PCO/ADO"/>
</dbReference>
<feature type="region of interest" description="Disordered" evidence="8">
    <location>
        <begin position="293"/>
        <end position="326"/>
    </location>
</feature>
<dbReference type="GO" id="GO:0017172">
    <property type="term" value="F:cysteine dioxygenase activity"/>
    <property type="evidence" value="ECO:0007669"/>
    <property type="project" value="UniProtKB-EC"/>
</dbReference>
<evidence type="ECO:0000256" key="2">
    <source>
        <dbReference type="ARBA" id="ARBA00006622"/>
    </source>
</evidence>
<dbReference type="InterPro" id="IPR014710">
    <property type="entry name" value="RmlC-like_jellyroll"/>
</dbReference>
<dbReference type="Gene3D" id="2.60.120.10">
    <property type="entry name" value="Jelly Rolls"/>
    <property type="match status" value="2"/>
</dbReference>
<feature type="compositionally biased region" description="Low complexity" evidence="8">
    <location>
        <begin position="363"/>
        <end position="376"/>
    </location>
</feature>
<name>A0AAQ3ULG5_PASNO</name>
<dbReference type="EMBL" id="CP144752">
    <property type="protein sequence ID" value="WVZ91374.1"/>
    <property type="molecule type" value="Genomic_DNA"/>
</dbReference>
<evidence type="ECO:0000256" key="6">
    <source>
        <dbReference type="ARBA" id="ARBA00023004"/>
    </source>
</evidence>
<dbReference type="CDD" id="cd20289">
    <property type="entry name" value="cupin_ADO"/>
    <property type="match status" value="2"/>
</dbReference>
<evidence type="ECO:0000256" key="7">
    <source>
        <dbReference type="ARBA" id="ARBA00024284"/>
    </source>
</evidence>
<evidence type="ECO:0000256" key="5">
    <source>
        <dbReference type="ARBA" id="ARBA00023002"/>
    </source>
</evidence>
<dbReference type="SUPFAM" id="SSF51182">
    <property type="entry name" value="RmlC-like cupins"/>
    <property type="match status" value="2"/>
</dbReference>
<evidence type="ECO:0000256" key="8">
    <source>
        <dbReference type="SAM" id="MobiDB-lite"/>
    </source>
</evidence>
<feature type="region of interest" description="Disordered" evidence="8">
    <location>
        <begin position="1"/>
        <end position="33"/>
    </location>
</feature>
<evidence type="ECO:0000256" key="4">
    <source>
        <dbReference type="ARBA" id="ARBA00022723"/>
    </source>
</evidence>
<dbReference type="GO" id="GO:0046872">
    <property type="term" value="F:metal ion binding"/>
    <property type="evidence" value="ECO:0007669"/>
    <property type="project" value="UniProtKB-KW"/>
</dbReference>
<evidence type="ECO:0000313" key="10">
    <source>
        <dbReference type="Proteomes" id="UP001341281"/>
    </source>
</evidence>
<keyword evidence="10" id="KW-1185">Reference proteome</keyword>
<feature type="region of interest" description="Disordered" evidence="8">
    <location>
        <begin position="515"/>
        <end position="537"/>
    </location>
</feature>
<evidence type="ECO:0000256" key="3">
    <source>
        <dbReference type="ARBA" id="ARBA00013133"/>
    </source>
</evidence>
<accession>A0AAQ3ULG5</accession>